<dbReference type="Gene3D" id="3.40.50.11660">
    <property type="entry name" value="Glycosyl transferase family 10, C-terminal domain"/>
    <property type="match status" value="1"/>
</dbReference>
<evidence type="ECO:0000256" key="9">
    <source>
        <dbReference type="ARBA" id="ARBA00023034"/>
    </source>
</evidence>
<evidence type="ECO:0000256" key="10">
    <source>
        <dbReference type="ARBA" id="ARBA00023136"/>
    </source>
</evidence>
<dbReference type="PANTHER" id="PTHR48438">
    <property type="entry name" value="ALPHA-(1,3)-FUCOSYLTRANSFERASE C-RELATED"/>
    <property type="match status" value="1"/>
</dbReference>
<keyword evidence="4 12" id="KW-0328">Glycosyltransferase</keyword>
<protein>
    <recommendedName>
        <fullName evidence="12">Fucosyltransferase</fullName>
        <ecNumber evidence="12">2.4.1.-</ecNumber>
    </recommendedName>
</protein>
<keyword evidence="8" id="KW-1133">Transmembrane helix</keyword>
<comment type="pathway">
    <text evidence="2">Protein modification; protein glycosylation.</text>
</comment>
<dbReference type="InterPro" id="IPR038577">
    <property type="entry name" value="GT10-like_C_sf"/>
</dbReference>
<keyword evidence="9 12" id="KW-0333">Golgi apparatus</keyword>
<evidence type="ECO:0000313" key="16">
    <source>
        <dbReference type="WBParaSite" id="ALUE_0002123201-mRNA-1"/>
    </source>
</evidence>
<dbReference type="GO" id="GO:0008417">
    <property type="term" value="F:fucosyltransferase activity"/>
    <property type="evidence" value="ECO:0007669"/>
    <property type="project" value="InterPro"/>
</dbReference>
<dbReference type="WBParaSite" id="ALUE_0002123201-mRNA-1">
    <property type="protein sequence ID" value="ALUE_0002123201-mRNA-1"/>
    <property type="gene ID" value="ALUE_0002123201"/>
</dbReference>
<keyword evidence="15" id="KW-1185">Reference proteome</keyword>
<organism evidence="15 16">
    <name type="scientific">Ascaris lumbricoides</name>
    <name type="common">Giant roundworm</name>
    <dbReference type="NCBI Taxonomy" id="6252"/>
    <lineage>
        <taxon>Eukaryota</taxon>
        <taxon>Metazoa</taxon>
        <taxon>Ecdysozoa</taxon>
        <taxon>Nematoda</taxon>
        <taxon>Chromadorea</taxon>
        <taxon>Rhabditida</taxon>
        <taxon>Spirurina</taxon>
        <taxon>Ascaridomorpha</taxon>
        <taxon>Ascaridoidea</taxon>
        <taxon>Ascarididae</taxon>
        <taxon>Ascaris</taxon>
    </lineage>
</organism>
<evidence type="ECO:0000256" key="4">
    <source>
        <dbReference type="ARBA" id="ARBA00022676"/>
    </source>
</evidence>
<evidence type="ECO:0000256" key="8">
    <source>
        <dbReference type="ARBA" id="ARBA00022989"/>
    </source>
</evidence>
<keyword evidence="7" id="KW-0735">Signal-anchor</keyword>
<evidence type="ECO:0000256" key="1">
    <source>
        <dbReference type="ARBA" id="ARBA00004447"/>
    </source>
</evidence>
<dbReference type="Proteomes" id="UP000036681">
    <property type="component" value="Unplaced"/>
</dbReference>
<dbReference type="GO" id="GO:0032580">
    <property type="term" value="C:Golgi cisterna membrane"/>
    <property type="evidence" value="ECO:0007669"/>
    <property type="project" value="UniProtKB-SubCell"/>
</dbReference>
<keyword evidence="11" id="KW-0325">Glycoprotein</keyword>
<dbReference type="InterPro" id="IPR031481">
    <property type="entry name" value="Glyco_tran_10_N"/>
</dbReference>
<dbReference type="EC" id="2.4.1.-" evidence="12"/>
<dbReference type="Pfam" id="PF17039">
    <property type="entry name" value="Glyco_tran_10_N"/>
    <property type="match status" value="1"/>
</dbReference>
<accession>A0A0M3IR54</accession>
<feature type="domain" description="Fucosyltransferase C-terminal" evidence="13">
    <location>
        <begin position="192"/>
        <end position="361"/>
    </location>
</feature>
<evidence type="ECO:0000256" key="7">
    <source>
        <dbReference type="ARBA" id="ARBA00022968"/>
    </source>
</evidence>
<dbReference type="SUPFAM" id="SSF53756">
    <property type="entry name" value="UDP-Glycosyltransferase/glycogen phosphorylase"/>
    <property type="match status" value="2"/>
</dbReference>
<evidence type="ECO:0000259" key="14">
    <source>
        <dbReference type="Pfam" id="PF17039"/>
    </source>
</evidence>
<keyword evidence="5 12" id="KW-0808">Transferase</keyword>
<feature type="domain" description="Fucosyltransferase N-terminal" evidence="14">
    <location>
        <begin position="2"/>
        <end position="100"/>
    </location>
</feature>
<evidence type="ECO:0000256" key="6">
    <source>
        <dbReference type="ARBA" id="ARBA00022692"/>
    </source>
</evidence>
<proteinExistence type="inferred from homology"/>
<evidence type="ECO:0000256" key="12">
    <source>
        <dbReference type="RuleBase" id="RU003832"/>
    </source>
</evidence>
<dbReference type="InterPro" id="IPR001503">
    <property type="entry name" value="Glyco_trans_10"/>
</dbReference>
<name>A0A0M3IR54_ASCLU</name>
<keyword evidence="10" id="KW-0472">Membrane</keyword>
<comment type="subcellular location">
    <subcellularLocation>
        <location evidence="1 12">Golgi apparatus</location>
        <location evidence="1 12">Golgi stack membrane</location>
        <topology evidence="1 12">Single-pass type II membrane protein</topology>
    </subcellularLocation>
</comment>
<dbReference type="AlphaFoldDB" id="A0A0M3IR54"/>
<reference evidence="16" key="1">
    <citation type="submission" date="2017-02" db="UniProtKB">
        <authorList>
            <consortium name="WormBaseParasite"/>
        </authorList>
    </citation>
    <scope>IDENTIFICATION</scope>
</reference>
<evidence type="ECO:0000256" key="11">
    <source>
        <dbReference type="ARBA" id="ARBA00023180"/>
    </source>
</evidence>
<evidence type="ECO:0000256" key="2">
    <source>
        <dbReference type="ARBA" id="ARBA00004922"/>
    </source>
</evidence>
<dbReference type="PANTHER" id="PTHR48438:SF1">
    <property type="entry name" value="ALPHA-(1,3)-FUCOSYLTRANSFERASE C-RELATED"/>
    <property type="match status" value="1"/>
</dbReference>
<dbReference type="FunFam" id="3.40.50.11660:FF:000002">
    <property type="entry name" value="Alpha-(1,3)-fucosyltransferase"/>
    <property type="match status" value="1"/>
</dbReference>
<dbReference type="Pfam" id="PF00852">
    <property type="entry name" value="Glyco_transf_10"/>
    <property type="match status" value="1"/>
</dbReference>
<dbReference type="UniPathway" id="UPA00378"/>
<evidence type="ECO:0000256" key="5">
    <source>
        <dbReference type="ARBA" id="ARBA00022679"/>
    </source>
</evidence>
<evidence type="ECO:0000313" key="15">
    <source>
        <dbReference type="Proteomes" id="UP000036681"/>
    </source>
</evidence>
<comment type="similarity">
    <text evidence="3 12">Belongs to the glycosyltransferase 10 family.</text>
</comment>
<dbReference type="InterPro" id="IPR055270">
    <property type="entry name" value="Glyco_tran_10_C"/>
</dbReference>
<sequence length="379" mass="44336">MIILAWTPFFSSDLAESMYEVGLSDCEFRCIATNDRRSLSKARAVLFHIRDMKSTDLPLSRSQENLFTFYLYESPPHTGDILHYIPSDYFNLTMTYRSLSKARAVLFHIRDMKSTDLPLSRSQENLFTFYLYESPPHTGDILHYIPSDYFNLTMTYRSDSDVQAVYGLMRPINNFTSSEEMWRWEEIERIAENKTKSALLFVSNCVTESKRELYARELARYIEVSEFGQCSKRECNAQCAEREIAQHHFYLAFENSVCRDYVTEKAFMRMEKIIVPVVLKRSIASSLLPNGSFIAADDFDSPASLAAYMQHLETNKTEYLKYFEWTKVYKRKTKLNYACSLCTFLHMDSKNPRVIHDIKSWWFGNGGCIKDYAKHLLTH</sequence>
<evidence type="ECO:0000259" key="13">
    <source>
        <dbReference type="Pfam" id="PF00852"/>
    </source>
</evidence>
<keyword evidence="6 12" id="KW-0812">Transmembrane</keyword>
<evidence type="ECO:0000256" key="3">
    <source>
        <dbReference type="ARBA" id="ARBA00008919"/>
    </source>
</evidence>